<dbReference type="EMBL" id="NHYE01004969">
    <property type="protein sequence ID" value="PPQ80094.1"/>
    <property type="molecule type" value="Genomic_DNA"/>
</dbReference>
<dbReference type="OrthoDB" id="2927144at2759"/>
<feature type="transmembrane region" description="Helical" evidence="1">
    <location>
        <begin position="312"/>
        <end position="333"/>
    </location>
</feature>
<sequence length="356" mass="37593">MAPSIFVDDADVTNIIYGGTEWTHETKQSSAFNGTLTTLSTKNQNTTLESLSFFVYFYGTFFNPFVWALSFDLGLIVVTGVDFNIYGIGKNGVSLNYSLDDSTTMQTAVANSGGGTGKNGVDIWNIGGLSQTAFHSLKVIPTGGSFNLDYITYTPDGSTTLSGQKLIVDDADSSVQLSGNWNKTTGDFPVGVPYKGTMSGTHQQGANVTFPFVGSSISVFGLLNQQPGKLSVLFSIDGGSTTAYTPFDGTQSTNASAWTVSQQFFHQDVQAGSHTLAIQVNETFWLDSIVYQATSATRLSTTSSGSGGGSGLSSGGITGIVIGAIVLLSLLGCCTQKEKVRRVTGFTTTTTTTTFW</sequence>
<name>A0A409WNL6_9AGAR</name>
<gene>
    <name evidence="2" type="ORF">CVT26_012160</name>
</gene>
<reference evidence="2 3" key="1">
    <citation type="journal article" date="2018" name="Evol. Lett.">
        <title>Horizontal gene cluster transfer increased hallucinogenic mushroom diversity.</title>
        <authorList>
            <person name="Reynolds H.T."/>
            <person name="Vijayakumar V."/>
            <person name="Gluck-Thaler E."/>
            <person name="Korotkin H.B."/>
            <person name="Matheny P.B."/>
            <person name="Slot J.C."/>
        </authorList>
    </citation>
    <scope>NUCLEOTIDE SEQUENCE [LARGE SCALE GENOMIC DNA]</scope>
    <source>
        <strain evidence="2 3">SRW20</strain>
    </source>
</reference>
<evidence type="ECO:0000313" key="2">
    <source>
        <dbReference type="EMBL" id="PPQ80094.1"/>
    </source>
</evidence>
<organism evidence="2 3">
    <name type="scientific">Gymnopilus dilepis</name>
    <dbReference type="NCBI Taxonomy" id="231916"/>
    <lineage>
        <taxon>Eukaryota</taxon>
        <taxon>Fungi</taxon>
        <taxon>Dikarya</taxon>
        <taxon>Basidiomycota</taxon>
        <taxon>Agaricomycotina</taxon>
        <taxon>Agaricomycetes</taxon>
        <taxon>Agaricomycetidae</taxon>
        <taxon>Agaricales</taxon>
        <taxon>Agaricineae</taxon>
        <taxon>Hymenogastraceae</taxon>
        <taxon>Gymnopilus</taxon>
    </lineage>
</organism>
<evidence type="ECO:0000256" key="1">
    <source>
        <dbReference type="SAM" id="Phobius"/>
    </source>
</evidence>
<keyword evidence="1" id="KW-0472">Membrane</keyword>
<proteinExistence type="predicted"/>
<evidence type="ECO:0000313" key="3">
    <source>
        <dbReference type="Proteomes" id="UP000284706"/>
    </source>
</evidence>
<protein>
    <submittedName>
        <fullName evidence="2">Uncharacterized protein</fullName>
    </submittedName>
</protein>
<comment type="caution">
    <text evidence="2">The sequence shown here is derived from an EMBL/GenBank/DDBJ whole genome shotgun (WGS) entry which is preliminary data.</text>
</comment>
<dbReference type="InParanoid" id="A0A409WNL6"/>
<dbReference type="Gene3D" id="2.60.120.260">
    <property type="entry name" value="Galactose-binding domain-like"/>
    <property type="match status" value="1"/>
</dbReference>
<dbReference type="AlphaFoldDB" id="A0A409WNL6"/>
<keyword evidence="1" id="KW-0812">Transmembrane</keyword>
<dbReference type="Proteomes" id="UP000284706">
    <property type="component" value="Unassembled WGS sequence"/>
</dbReference>
<keyword evidence="3" id="KW-1185">Reference proteome</keyword>
<accession>A0A409WNL6</accession>
<keyword evidence="1" id="KW-1133">Transmembrane helix</keyword>